<name>A0A7W9U3Y6_9BURK</name>
<dbReference type="GO" id="GO:0032259">
    <property type="term" value="P:methylation"/>
    <property type="evidence" value="ECO:0007669"/>
    <property type="project" value="UniProtKB-KW"/>
</dbReference>
<feature type="compositionally biased region" description="Polar residues" evidence="1">
    <location>
        <begin position="1"/>
        <end position="15"/>
    </location>
</feature>
<evidence type="ECO:0000313" key="2">
    <source>
        <dbReference type="EMBL" id="MBB6106576.1"/>
    </source>
</evidence>
<protein>
    <submittedName>
        <fullName evidence="2">Methylphosphotriester-DNA--protein-cysteine methyltransferase</fullName>
    </submittedName>
</protein>
<sequence length="101" mass="10741">MEQLATVQSAQPESIDQQKRPLVQKPIGSIFVDALMLTRVASAQTDLSFVTNLTFHPHGSATIHLKNGEFDITMNQCAASTIDASDGVSAILMLSPAGVTD</sequence>
<evidence type="ECO:0000256" key="1">
    <source>
        <dbReference type="SAM" id="MobiDB-lite"/>
    </source>
</evidence>
<evidence type="ECO:0000313" key="3">
    <source>
        <dbReference type="Proteomes" id="UP000571554"/>
    </source>
</evidence>
<dbReference type="EMBL" id="JACHBW010000028">
    <property type="protein sequence ID" value="MBB6106576.1"/>
    <property type="molecule type" value="Genomic_DNA"/>
</dbReference>
<keyword evidence="2" id="KW-0489">Methyltransferase</keyword>
<proteinExistence type="predicted"/>
<accession>A0A7W9U3Y6</accession>
<organism evidence="2 3">
    <name type="scientific">Paraburkholderia bannensis</name>
    <dbReference type="NCBI Taxonomy" id="765414"/>
    <lineage>
        <taxon>Bacteria</taxon>
        <taxon>Pseudomonadati</taxon>
        <taxon>Pseudomonadota</taxon>
        <taxon>Betaproteobacteria</taxon>
        <taxon>Burkholderiales</taxon>
        <taxon>Burkholderiaceae</taxon>
        <taxon>Paraburkholderia</taxon>
    </lineage>
</organism>
<dbReference type="Proteomes" id="UP000571554">
    <property type="component" value="Unassembled WGS sequence"/>
</dbReference>
<keyword evidence="3" id="KW-1185">Reference proteome</keyword>
<dbReference type="GO" id="GO:0008168">
    <property type="term" value="F:methyltransferase activity"/>
    <property type="evidence" value="ECO:0007669"/>
    <property type="project" value="UniProtKB-KW"/>
</dbReference>
<dbReference type="AlphaFoldDB" id="A0A7W9U3Y6"/>
<feature type="region of interest" description="Disordered" evidence="1">
    <location>
        <begin position="1"/>
        <end position="20"/>
    </location>
</feature>
<keyword evidence="2" id="KW-0808">Transferase</keyword>
<comment type="caution">
    <text evidence="2">The sequence shown here is derived from an EMBL/GenBank/DDBJ whole genome shotgun (WGS) entry which is preliminary data.</text>
</comment>
<dbReference type="RefSeq" id="WP_183731905.1">
    <property type="nucleotide sequence ID" value="NZ_JACHBW010000028.1"/>
</dbReference>
<gene>
    <name evidence="2" type="ORF">F4827_006452</name>
</gene>
<reference evidence="2 3" key="1">
    <citation type="submission" date="2020-08" db="EMBL/GenBank/DDBJ databases">
        <title>Above-ground endophytic microbial communities from plants in different locations in the United States.</title>
        <authorList>
            <person name="Frank C."/>
        </authorList>
    </citation>
    <scope>NUCLEOTIDE SEQUENCE [LARGE SCALE GENOMIC DNA]</scope>
    <source>
        <strain evidence="2 3">WP4_2_2</strain>
    </source>
</reference>